<feature type="compositionally biased region" description="Basic and acidic residues" evidence="2">
    <location>
        <begin position="26"/>
        <end position="42"/>
    </location>
</feature>
<evidence type="ECO:0000256" key="1">
    <source>
        <dbReference type="SAM" id="Coils"/>
    </source>
</evidence>
<dbReference type="AlphaFoldDB" id="A0A9P1CIL4"/>
<keyword evidence="3" id="KW-0472">Membrane</keyword>
<evidence type="ECO:0000313" key="5">
    <source>
        <dbReference type="EMBL" id="CAL1146332.1"/>
    </source>
</evidence>
<feature type="region of interest" description="Disordered" evidence="2">
    <location>
        <begin position="22"/>
        <end position="54"/>
    </location>
</feature>
<keyword evidence="3" id="KW-1133">Transmembrane helix</keyword>
<evidence type="ECO:0000256" key="3">
    <source>
        <dbReference type="SAM" id="Phobius"/>
    </source>
</evidence>
<evidence type="ECO:0000256" key="2">
    <source>
        <dbReference type="SAM" id="MobiDB-lite"/>
    </source>
</evidence>
<reference evidence="5" key="2">
    <citation type="submission" date="2024-04" db="EMBL/GenBank/DDBJ databases">
        <authorList>
            <person name="Chen Y."/>
            <person name="Shah S."/>
            <person name="Dougan E. K."/>
            <person name="Thang M."/>
            <person name="Chan C."/>
        </authorList>
    </citation>
    <scope>NUCLEOTIDE SEQUENCE [LARGE SCALE GENOMIC DNA]</scope>
</reference>
<gene>
    <name evidence="4" type="ORF">C1SCF055_LOCUS19748</name>
</gene>
<keyword evidence="7" id="KW-1185">Reference proteome</keyword>
<accession>A0A9P1CIL4</accession>
<keyword evidence="1" id="KW-0175">Coiled coil</keyword>
<dbReference type="EMBL" id="CAMXCT010001779">
    <property type="protein sequence ID" value="CAI3992957.1"/>
    <property type="molecule type" value="Genomic_DNA"/>
</dbReference>
<keyword evidence="3" id="KW-0812">Transmembrane</keyword>
<dbReference type="EMBL" id="CAMXCT030001779">
    <property type="protein sequence ID" value="CAL4780269.1"/>
    <property type="molecule type" value="Genomic_DNA"/>
</dbReference>
<evidence type="ECO:0000313" key="7">
    <source>
        <dbReference type="Proteomes" id="UP001152797"/>
    </source>
</evidence>
<sequence>MTISPCSSGVAVYSASLTKSYTPPKIEQKPEPRSKFEVRPEDYVPPDSFQENHYADGRLKSHGQKMKCDDGIDFAQTCPIGWSYVAQLNCCAQRAKRTRVPGPAGILYGDKLVPAAADSAPSSSSGRREGINRFAPCSIHKLAMEQVVAGSIGLMILHFYTMRVLTWRDWVPIFERTLRSWRISSRPVERPEVLACMFERRERVLKEIAGIWCPLIESFWLPYYVLVNYYAFGSLLQVPCFLSGAIAVPALQRVARRDVKLTPLIMHQCTFHLCIAILISSVGFPRDLMPILHVARIMVGTFSTDVWHVNNMNLLLAPLHVLSNWMQKEPKAEALEFMLMIIAEVFFISITALILSTLHEKEYQLAAASLELEEKVQEVKEAERSGAAAQRLLAVTCDASTRLTGDLRISQPSPSLSDLLMCGFGSNLGCNHLEGVPFLRYVDPPEHNRLKAFIEESAKADTPPRSIHLQMKDSSGISFNAELFHVTVPSLMSEQVEHLIGISQEPCWAIHGDPGPWPWKMLDLLEENSERVLASEEQSAMSGPSTDMPPTDMRHILGYGLPPVKTERSLPSARSRSKSRSESASSSDPRTPSSKCQNLIRLRMLQKVNFTIDIESDDFQIESLTLTFGQTDNCPRDALPKLLEWIKPNYRSLLFNWAQSHANAFASGSPCKDMPSLRGVKLISPMQSANTILAGEVIPAGFQEVDGGTGSTENGGTSCSGSAGAQIWVPNAEAFCPLAELGMMRCNAIGGVLDFSPKQQWLDQIIQSHGFETCSSGARCLASKSQLLYT</sequence>
<name>A0A9P1CIL4_9DINO</name>
<organism evidence="4">
    <name type="scientific">Cladocopium goreaui</name>
    <dbReference type="NCBI Taxonomy" id="2562237"/>
    <lineage>
        <taxon>Eukaryota</taxon>
        <taxon>Sar</taxon>
        <taxon>Alveolata</taxon>
        <taxon>Dinophyceae</taxon>
        <taxon>Suessiales</taxon>
        <taxon>Symbiodiniaceae</taxon>
        <taxon>Cladocopium</taxon>
    </lineage>
</organism>
<feature type="transmembrane region" description="Helical" evidence="3">
    <location>
        <begin position="229"/>
        <end position="252"/>
    </location>
</feature>
<dbReference type="EMBL" id="CAMXCT020001779">
    <property type="protein sequence ID" value="CAL1146332.1"/>
    <property type="molecule type" value="Genomic_DNA"/>
</dbReference>
<feature type="coiled-coil region" evidence="1">
    <location>
        <begin position="358"/>
        <end position="392"/>
    </location>
</feature>
<feature type="region of interest" description="Disordered" evidence="2">
    <location>
        <begin position="530"/>
        <end position="595"/>
    </location>
</feature>
<proteinExistence type="predicted"/>
<dbReference type="Proteomes" id="UP001152797">
    <property type="component" value="Unassembled WGS sequence"/>
</dbReference>
<evidence type="ECO:0000313" key="6">
    <source>
        <dbReference type="EMBL" id="CAL4780269.1"/>
    </source>
</evidence>
<evidence type="ECO:0000313" key="4">
    <source>
        <dbReference type="EMBL" id="CAI3992957.1"/>
    </source>
</evidence>
<feature type="compositionally biased region" description="Polar residues" evidence="2">
    <location>
        <begin position="536"/>
        <end position="545"/>
    </location>
</feature>
<reference evidence="4" key="1">
    <citation type="submission" date="2022-10" db="EMBL/GenBank/DDBJ databases">
        <authorList>
            <person name="Chen Y."/>
            <person name="Dougan E. K."/>
            <person name="Chan C."/>
            <person name="Rhodes N."/>
            <person name="Thang M."/>
        </authorList>
    </citation>
    <scope>NUCLEOTIDE SEQUENCE</scope>
</reference>
<feature type="compositionally biased region" description="Low complexity" evidence="2">
    <location>
        <begin position="582"/>
        <end position="594"/>
    </location>
</feature>
<protein>
    <submittedName>
        <fullName evidence="6">PAS domain-containing protein</fullName>
    </submittedName>
</protein>
<feature type="transmembrane region" description="Helical" evidence="3">
    <location>
        <begin position="337"/>
        <end position="358"/>
    </location>
</feature>
<comment type="caution">
    <text evidence="4">The sequence shown here is derived from an EMBL/GenBank/DDBJ whole genome shotgun (WGS) entry which is preliminary data.</text>
</comment>